<sequence>MTNNADAHEPKGVPEGEAAAEAPIEAAVEAPAEKEWWEEEGLPWNSKPTKADYWCLAWFGFAGLFGLCMIPLRAWLLGLDPPIMLALTGSRVGAASTGALAAVGEAANWWIYLLLGSLVAIKFDWVYWWAGKLWGRGILDVQGANSERAAKNIARVEGWAVKLGWLGIFLAYVPIPLPIALVVFVLMGMTGMPAWKFMLLDFISKTLWSLLYFGLGWIIGEPVVYVLEQYAKVANWIAIGLIVVVFIGVYRNQSKKERAATAAMGGAVDASH</sequence>
<evidence type="ECO:0000256" key="3">
    <source>
        <dbReference type="ARBA" id="ARBA00022475"/>
    </source>
</evidence>
<dbReference type="InterPro" id="IPR051311">
    <property type="entry name" value="DedA_domain"/>
</dbReference>
<dbReference type="AlphaFoldDB" id="A0A1Q2HTV3"/>
<evidence type="ECO:0000259" key="9">
    <source>
        <dbReference type="Pfam" id="PF09335"/>
    </source>
</evidence>
<feature type="compositionally biased region" description="Basic and acidic residues" evidence="7">
    <location>
        <begin position="1"/>
        <end position="14"/>
    </location>
</feature>
<comment type="similarity">
    <text evidence="2">Belongs to the DedA family.</text>
</comment>
<feature type="domain" description="VTT" evidence="9">
    <location>
        <begin position="98"/>
        <end position="217"/>
    </location>
</feature>
<protein>
    <submittedName>
        <fullName evidence="10">SNARE associated Golgi protein</fullName>
    </submittedName>
</protein>
<dbReference type="PANTHER" id="PTHR42709">
    <property type="entry name" value="ALKALINE PHOSPHATASE LIKE PROTEIN"/>
    <property type="match status" value="1"/>
</dbReference>
<dbReference type="Proteomes" id="UP000217209">
    <property type="component" value="Chromosome"/>
</dbReference>
<feature type="region of interest" description="Disordered" evidence="7">
    <location>
        <begin position="1"/>
        <end position="20"/>
    </location>
</feature>
<feature type="transmembrane region" description="Helical" evidence="8">
    <location>
        <begin position="207"/>
        <end position="227"/>
    </location>
</feature>
<proteinExistence type="inferred from homology"/>
<organism evidence="10 11">
    <name type="scientific">Corynebacterium glaucum</name>
    <dbReference type="NCBI Taxonomy" id="187491"/>
    <lineage>
        <taxon>Bacteria</taxon>
        <taxon>Bacillati</taxon>
        <taxon>Actinomycetota</taxon>
        <taxon>Actinomycetes</taxon>
        <taxon>Mycobacteriales</taxon>
        <taxon>Corynebacteriaceae</taxon>
        <taxon>Corynebacterium</taxon>
    </lineage>
</organism>
<feature type="transmembrane region" description="Helical" evidence="8">
    <location>
        <begin position="233"/>
        <end position="250"/>
    </location>
</feature>
<feature type="transmembrane region" description="Helical" evidence="8">
    <location>
        <begin position="165"/>
        <end position="186"/>
    </location>
</feature>
<dbReference type="Pfam" id="PF09335">
    <property type="entry name" value="VTT_dom"/>
    <property type="match status" value="1"/>
</dbReference>
<gene>
    <name evidence="10" type="ORF">CGLAU_01385</name>
</gene>
<evidence type="ECO:0000256" key="4">
    <source>
        <dbReference type="ARBA" id="ARBA00022692"/>
    </source>
</evidence>
<comment type="subcellular location">
    <subcellularLocation>
        <location evidence="1">Cell membrane</location>
        <topology evidence="1">Multi-pass membrane protein</topology>
    </subcellularLocation>
</comment>
<dbReference type="PANTHER" id="PTHR42709:SF6">
    <property type="entry name" value="UNDECAPRENYL PHOSPHATE TRANSPORTER A"/>
    <property type="match status" value="1"/>
</dbReference>
<evidence type="ECO:0000256" key="2">
    <source>
        <dbReference type="ARBA" id="ARBA00010792"/>
    </source>
</evidence>
<evidence type="ECO:0000256" key="8">
    <source>
        <dbReference type="SAM" id="Phobius"/>
    </source>
</evidence>
<feature type="transmembrane region" description="Helical" evidence="8">
    <location>
        <begin position="82"/>
        <end position="103"/>
    </location>
</feature>
<dbReference type="GO" id="GO:0005886">
    <property type="term" value="C:plasma membrane"/>
    <property type="evidence" value="ECO:0007669"/>
    <property type="project" value="UniProtKB-SubCell"/>
</dbReference>
<feature type="transmembrane region" description="Helical" evidence="8">
    <location>
        <begin position="110"/>
        <end position="130"/>
    </location>
</feature>
<keyword evidence="3" id="KW-1003">Cell membrane</keyword>
<dbReference type="OrthoDB" id="3727474at2"/>
<dbReference type="EMBL" id="CP019688">
    <property type="protein sequence ID" value="AQQ14268.1"/>
    <property type="molecule type" value="Genomic_DNA"/>
</dbReference>
<evidence type="ECO:0000256" key="6">
    <source>
        <dbReference type="ARBA" id="ARBA00023136"/>
    </source>
</evidence>
<evidence type="ECO:0000313" key="10">
    <source>
        <dbReference type="EMBL" id="AQQ14268.1"/>
    </source>
</evidence>
<dbReference type="InterPro" id="IPR032816">
    <property type="entry name" value="VTT_dom"/>
</dbReference>
<evidence type="ECO:0000313" key="11">
    <source>
        <dbReference type="Proteomes" id="UP000217209"/>
    </source>
</evidence>
<keyword evidence="4 8" id="KW-0812">Transmembrane</keyword>
<dbReference type="KEGG" id="cgv:CGLAU_01385"/>
<evidence type="ECO:0000256" key="7">
    <source>
        <dbReference type="SAM" id="MobiDB-lite"/>
    </source>
</evidence>
<feature type="transmembrane region" description="Helical" evidence="8">
    <location>
        <begin position="53"/>
        <end position="76"/>
    </location>
</feature>
<dbReference type="RefSeq" id="WP_095659139.1">
    <property type="nucleotide sequence ID" value="NZ_CALTZW010000011.1"/>
</dbReference>
<keyword evidence="6 8" id="KW-0472">Membrane</keyword>
<accession>A0A1Q2HTV3</accession>
<keyword evidence="11" id="KW-1185">Reference proteome</keyword>
<name>A0A1Q2HTV3_9CORY</name>
<evidence type="ECO:0000256" key="5">
    <source>
        <dbReference type="ARBA" id="ARBA00022989"/>
    </source>
</evidence>
<keyword evidence="5 8" id="KW-1133">Transmembrane helix</keyword>
<evidence type="ECO:0000256" key="1">
    <source>
        <dbReference type="ARBA" id="ARBA00004651"/>
    </source>
</evidence>
<reference evidence="10 11" key="1">
    <citation type="submission" date="2016-12" db="EMBL/GenBank/DDBJ databases">
        <authorList>
            <person name="Song W.-J."/>
            <person name="Kurnit D.M."/>
        </authorList>
    </citation>
    <scope>NUCLEOTIDE SEQUENCE [LARGE SCALE GENOMIC DNA]</scope>
    <source>
        <strain evidence="10 11">DSM 30827</strain>
    </source>
</reference>